<name>A0A239F5F7_9RHOB</name>
<evidence type="ECO:0000256" key="1">
    <source>
        <dbReference type="SAM" id="MobiDB-lite"/>
    </source>
</evidence>
<proteinExistence type="predicted"/>
<feature type="region of interest" description="Disordered" evidence="1">
    <location>
        <begin position="136"/>
        <end position="163"/>
    </location>
</feature>
<keyword evidence="3" id="KW-1185">Reference proteome</keyword>
<dbReference type="RefSeq" id="WP_089232212.1">
    <property type="nucleotide sequence ID" value="NZ_FZOY01000002.1"/>
</dbReference>
<dbReference type="AlphaFoldDB" id="A0A239F5F7"/>
<dbReference type="Proteomes" id="UP000198426">
    <property type="component" value="Unassembled WGS sequence"/>
</dbReference>
<dbReference type="OrthoDB" id="9841868at2"/>
<dbReference type="EMBL" id="FZOY01000002">
    <property type="protein sequence ID" value="SNS51493.1"/>
    <property type="molecule type" value="Genomic_DNA"/>
</dbReference>
<sequence length="163" mass="16785">MPSLENLTLALLAESIALDQGESKVAGNTWLEERLGREILASAISEGPIEGLIGSASPSLDPSALGRQVSERLVKAFAEDLRSREEAVPGNGFLGIPPEEVCSSITAFLTIGLGIGPRAACPAGALILRRLNDASPVDKAPSADGPQRPVAGPSYKAAAGCRD</sequence>
<organism evidence="2 3">
    <name type="scientific">Tropicimonas sediminicola</name>
    <dbReference type="NCBI Taxonomy" id="1031541"/>
    <lineage>
        <taxon>Bacteria</taxon>
        <taxon>Pseudomonadati</taxon>
        <taxon>Pseudomonadota</taxon>
        <taxon>Alphaproteobacteria</taxon>
        <taxon>Rhodobacterales</taxon>
        <taxon>Roseobacteraceae</taxon>
        <taxon>Tropicimonas</taxon>
    </lineage>
</organism>
<reference evidence="2 3" key="1">
    <citation type="submission" date="2017-06" db="EMBL/GenBank/DDBJ databases">
        <authorList>
            <person name="Kim H.J."/>
            <person name="Triplett B.A."/>
        </authorList>
    </citation>
    <scope>NUCLEOTIDE SEQUENCE [LARGE SCALE GENOMIC DNA]</scope>
    <source>
        <strain evidence="2 3">DSM 29339</strain>
    </source>
</reference>
<evidence type="ECO:0000313" key="2">
    <source>
        <dbReference type="EMBL" id="SNS51493.1"/>
    </source>
</evidence>
<gene>
    <name evidence="2" type="ORF">SAMN05421757_102481</name>
</gene>
<accession>A0A239F5F7</accession>
<protein>
    <submittedName>
        <fullName evidence="2">Uncharacterized protein</fullName>
    </submittedName>
</protein>
<evidence type="ECO:0000313" key="3">
    <source>
        <dbReference type="Proteomes" id="UP000198426"/>
    </source>
</evidence>